<feature type="compositionally biased region" description="Basic and acidic residues" evidence="2">
    <location>
        <begin position="55"/>
        <end position="67"/>
    </location>
</feature>
<dbReference type="Proteomes" id="UP000778523">
    <property type="component" value="Unassembled WGS sequence"/>
</dbReference>
<dbReference type="InterPro" id="IPR021244">
    <property type="entry name" value="DUF2802"/>
</dbReference>
<keyword evidence="1" id="KW-0175">Coiled coil</keyword>
<feature type="region of interest" description="Disordered" evidence="2">
    <location>
        <begin position="41"/>
        <end position="67"/>
    </location>
</feature>
<accession>A0ABX2IN00</accession>
<evidence type="ECO:0000256" key="2">
    <source>
        <dbReference type="SAM" id="MobiDB-lite"/>
    </source>
</evidence>
<dbReference type="EMBL" id="JABCSC020000004">
    <property type="protein sequence ID" value="NSL56382.1"/>
    <property type="molecule type" value="Genomic_DNA"/>
</dbReference>
<evidence type="ECO:0000256" key="1">
    <source>
        <dbReference type="SAM" id="Coils"/>
    </source>
</evidence>
<dbReference type="Pfam" id="PF10975">
    <property type="entry name" value="DUF2802"/>
    <property type="match status" value="1"/>
</dbReference>
<comment type="caution">
    <text evidence="3">The sequence shown here is derived from an EMBL/GenBank/DDBJ whole genome shotgun (WGS) entry which is preliminary data.</text>
</comment>
<gene>
    <name evidence="3" type="ORF">HJ583_015195</name>
</gene>
<feature type="coiled-coil region" evidence="1">
    <location>
        <begin position="89"/>
        <end position="123"/>
    </location>
</feature>
<organism evidence="3 4">
    <name type="scientific">Uliginosibacterium aquaticum</name>
    <dbReference type="NCBI Taxonomy" id="2731212"/>
    <lineage>
        <taxon>Bacteria</taxon>
        <taxon>Pseudomonadati</taxon>
        <taxon>Pseudomonadota</taxon>
        <taxon>Betaproteobacteria</taxon>
        <taxon>Rhodocyclales</taxon>
        <taxon>Zoogloeaceae</taxon>
        <taxon>Uliginosibacterium</taxon>
    </lineage>
</organism>
<evidence type="ECO:0000313" key="3">
    <source>
        <dbReference type="EMBL" id="NSL56382.1"/>
    </source>
</evidence>
<name>A0ABX2IN00_9RHOO</name>
<sequence length="176" mass="19527">MWLCVRLLRLRKPRTSAPAFSEEATPPETIHSQILGGDPERSFSSVHFDGSRPANTRETDVSSARTEPRLNRLGEPDATEFGFDALLEMRQTRHLVDELRLTHDQLQAQVKTLQDELHALRAACQVSPMYSEAVALAQRGYDVDAIAERCGISIAEAQLVRSLSSDAKGEQGNDRA</sequence>
<protein>
    <submittedName>
        <fullName evidence="3">DUF2802 domain-containing protein</fullName>
    </submittedName>
</protein>
<keyword evidence="4" id="KW-1185">Reference proteome</keyword>
<reference evidence="3 4" key="1">
    <citation type="submission" date="2020-06" db="EMBL/GenBank/DDBJ databases">
        <title>Draft genome of Uliginosibacterium sp. IMCC34675.</title>
        <authorList>
            <person name="Song J."/>
        </authorList>
    </citation>
    <scope>NUCLEOTIDE SEQUENCE [LARGE SCALE GENOMIC DNA]</scope>
    <source>
        <strain evidence="3 4">IMCC34675</strain>
    </source>
</reference>
<proteinExistence type="predicted"/>
<evidence type="ECO:0000313" key="4">
    <source>
        <dbReference type="Proteomes" id="UP000778523"/>
    </source>
</evidence>